<name>A0A1H7HDG0_STRJI</name>
<reference evidence="4" key="1">
    <citation type="submission" date="2016-10" db="EMBL/GenBank/DDBJ databases">
        <authorList>
            <person name="Varghese N."/>
        </authorList>
    </citation>
    <scope>NUCLEOTIDE SEQUENCE [LARGE SCALE GENOMIC DNA]</scope>
    <source>
        <strain evidence="4">DSM 45096 / BCRC 16803 / CGMCC 4.1857 / CIP 109030 / JCM 12277 / KCTC 19219 / NBRC 100920 / 33214</strain>
    </source>
</reference>
<accession>A0A1H7HDG0</accession>
<keyword evidence="4" id="KW-1185">Reference proteome</keyword>
<keyword evidence="2" id="KW-1133">Transmembrane helix</keyword>
<feature type="region of interest" description="Disordered" evidence="1">
    <location>
        <begin position="106"/>
        <end position="169"/>
    </location>
</feature>
<evidence type="ECO:0000313" key="3">
    <source>
        <dbReference type="EMBL" id="SEK47020.1"/>
    </source>
</evidence>
<feature type="transmembrane region" description="Helical" evidence="2">
    <location>
        <begin position="46"/>
        <end position="69"/>
    </location>
</feature>
<dbReference type="EMBL" id="FOAZ01000002">
    <property type="protein sequence ID" value="SEK47020.1"/>
    <property type="molecule type" value="Genomic_DNA"/>
</dbReference>
<gene>
    <name evidence="3" type="ORF">SAMN05414137_102128</name>
</gene>
<evidence type="ECO:0000256" key="2">
    <source>
        <dbReference type="SAM" id="Phobius"/>
    </source>
</evidence>
<dbReference type="Proteomes" id="UP000183015">
    <property type="component" value="Unassembled WGS sequence"/>
</dbReference>
<keyword evidence="2" id="KW-0472">Membrane</keyword>
<evidence type="ECO:0000256" key="1">
    <source>
        <dbReference type="SAM" id="MobiDB-lite"/>
    </source>
</evidence>
<evidence type="ECO:0000313" key="4">
    <source>
        <dbReference type="Proteomes" id="UP000183015"/>
    </source>
</evidence>
<feature type="compositionally biased region" description="Basic residues" evidence="1">
    <location>
        <begin position="160"/>
        <end position="169"/>
    </location>
</feature>
<dbReference type="AlphaFoldDB" id="A0A1H7HDG0"/>
<keyword evidence="2" id="KW-0812">Transmembrane</keyword>
<dbReference type="STRING" id="235985.SAMN05414137_102128"/>
<protein>
    <recommendedName>
        <fullName evidence="5">Lipopolysaccharide assembly protein A domain-containing protein</fullName>
    </recommendedName>
</protein>
<feature type="compositionally biased region" description="Basic and acidic residues" evidence="1">
    <location>
        <begin position="117"/>
        <end position="130"/>
    </location>
</feature>
<organism evidence="3 4">
    <name type="scientific">Streptacidiphilus jiangxiensis</name>
    <dbReference type="NCBI Taxonomy" id="235985"/>
    <lineage>
        <taxon>Bacteria</taxon>
        <taxon>Bacillati</taxon>
        <taxon>Actinomycetota</taxon>
        <taxon>Actinomycetes</taxon>
        <taxon>Kitasatosporales</taxon>
        <taxon>Streptomycetaceae</taxon>
        <taxon>Streptacidiphilus</taxon>
    </lineage>
</organism>
<sequence>MIIILGLVILAAAAVLAVAGFFSNTGSAHAVNGAFSVFGHHMTGSTGTLFLFGIIVGAAGMLGLGLLLAGARRTSRRGLAARRELRHSRREVAAADKDRDALIDQRDVAQSQAETAGQERDAAAEQRDGLLRTIRRVRAESPGTRTGEAEGDGEHDSRRHLMGHRPSRS</sequence>
<dbReference type="RefSeq" id="WP_042448410.1">
    <property type="nucleotide sequence ID" value="NZ_BBPN01000014.1"/>
</dbReference>
<proteinExistence type="predicted"/>
<dbReference type="eggNOG" id="ENOG50347XM">
    <property type="taxonomic scope" value="Bacteria"/>
</dbReference>
<evidence type="ECO:0008006" key="5">
    <source>
        <dbReference type="Google" id="ProtNLM"/>
    </source>
</evidence>